<dbReference type="PANTHER" id="PTHR32258">
    <property type="entry name" value="PROTEIN NETWORKED 4A"/>
    <property type="match status" value="1"/>
</dbReference>
<dbReference type="InterPro" id="IPR011684">
    <property type="entry name" value="NAB"/>
</dbReference>
<proteinExistence type="inferred from homology"/>
<name>A0A6A6LZI6_HEVBR</name>
<evidence type="ECO:0000313" key="4">
    <source>
        <dbReference type="EMBL" id="KAF2305785.1"/>
    </source>
</evidence>
<comment type="caution">
    <text evidence="4">The sequence shown here is derived from an EMBL/GenBank/DDBJ whole genome shotgun (WGS) entry which is preliminary data.</text>
</comment>
<dbReference type="PANTHER" id="PTHR32258:SF14">
    <property type="entry name" value="GB|AAF19561.1"/>
    <property type="match status" value="1"/>
</dbReference>
<evidence type="ECO:0000256" key="1">
    <source>
        <dbReference type="ARBA" id="ARBA00023054"/>
    </source>
</evidence>
<dbReference type="Proteomes" id="UP000467840">
    <property type="component" value="Chromosome 9"/>
</dbReference>
<accession>A0A6A6LZI6</accession>
<feature type="domain" description="NAB" evidence="3">
    <location>
        <begin position="1"/>
        <end position="58"/>
    </location>
</feature>
<organism evidence="4 5">
    <name type="scientific">Hevea brasiliensis</name>
    <name type="common">Para rubber tree</name>
    <name type="synonym">Siphonia brasiliensis</name>
    <dbReference type="NCBI Taxonomy" id="3981"/>
    <lineage>
        <taxon>Eukaryota</taxon>
        <taxon>Viridiplantae</taxon>
        <taxon>Streptophyta</taxon>
        <taxon>Embryophyta</taxon>
        <taxon>Tracheophyta</taxon>
        <taxon>Spermatophyta</taxon>
        <taxon>Magnoliopsida</taxon>
        <taxon>eudicotyledons</taxon>
        <taxon>Gunneridae</taxon>
        <taxon>Pentapetalae</taxon>
        <taxon>rosids</taxon>
        <taxon>fabids</taxon>
        <taxon>Malpighiales</taxon>
        <taxon>Euphorbiaceae</taxon>
        <taxon>Crotonoideae</taxon>
        <taxon>Micrandreae</taxon>
        <taxon>Hevea</taxon>
    </lineage>
</organism>
<dbReference type="AlphaFoldDB" id="A0A6A6LZI6"/>
<keyword evidence="5" id="KW-1185">Reference proteome</keyword>
<evidence type="ECO:0000313" key="5">
    <source>
        <dbReference type="Proteomes" id="UP000467840"/>
    </source>
</evidence>
<dbReference type="Pfam" id="PF07765">
    <property type="entry name" value="KIP1"/>
    <property type="match status" value="1"/>
</dbReference>
<sequence length="261" mass="29661">MGQGVNLVLKMIEQDSASLAKKAELCKQTRPDLIDEIKEFYCLYRSLAERYDRLNAELYKSIPTEFQMNGVDNALDTPMLTPAQKIGLFKTDRVASVSCGVASNAYYNLPMNTDHHKGLHYKTLELGTALPSMEKKFKVDVEENGDEKDGLNAKVNTLTADLSSQDNQIGQMDEHLWRMQMEILELIARSEIVQKLVDPLRSRVVELEKEVDKQRGELSAGAEQKREAIRQLCFSLDHYRSGYKELCVAFIQQKRHAVMAS</sequence>
<keyword evidence="1" id="KW-0175">Coiled coil</keyword>
<reference evidence="4 5" key="1">
    <citation type="journal article" date="2020" name="Mol. Plant">
        <title>The Chromosome-Based Rubber Tree Genome Provides New Insights into Spurge Genome Evolution and Rubber Biosynthesis.</title>
        <authorList>
            <person name="Liu J."/>
            <person name="Shi C."/>
            <person name="Shi C.C."/>
            <person name="Li W."/>
            <person name="Zhang Q.J."/>
            <person name="Zhang Y."/>
            <person name="Li K."/>
            <person name="Lu H.F."/>
            <person name="Shi C."/>
            <person name="Zhu S.T."/>
            <person name="Xiao Z.Y."/>
            <person name="Nan H."/>
            <person name="Yue Y."/>
            <person name="Zhu X.G."/>
            <person name="Wu Y."/>
            <person name="Hong X.N."/>
            <person name="Fan G.Y."/>
            <person name="Tong Y."/>
            <person name="Zhang D."/>
            <person name="Mao C.L."/>
            <person name="Liu Y.L."/>
            <person name="Hao S.J."/>
            <person name="Liu W.Q."/>
            <person name="Lv M.Q."/>
            <person name="Zhang H.B."/>
            <person name="Liu Y."/>
            <person name="Hu-Tang G.R."/>
            <person name="Wang J.P."/>
            <person name="Wang J.H."/>
            <person name="Sun Y.H."/>
            <person name="Ni S.B."/>
            <person name="Chen W.B."/>
            <person name="Zhang X.C."/>
            <person name="Jiao Y.N."/>
            <person name="Eichler E.E."/>
            <person name="Li G.H."/>
            <person name="Liu X."/>
            <person name="Gao L.Z."/>
        </authorList>
    </citation>
    <scope>NUCLEOTIDE SEQUENCE [LARGE SCALE GENOMIC DNA]</scope>
    <source>
        <strain evidence="5">cv. GT1</strain>
        <tissue evidence="4">Leaf</tissue>
    </source>
</reference>
<dbReference type="EMBL" id="JAAGAX010000008">
    <property type="protein sequence ID" value="KAF2305785.1"/>
    <property type="molecule type" value="Genomic_DNA"/>
</dbReference>
<comment type="similarity">
    <text evidence="2">Belongs to the NET family.</text>
</comment>
<dbReference type="GO" id="GO:0005774">
    <property type="term" value="C:vacuolar membrane"/>
    <property type="evidence" value="ECO:0007669"/>
    <property type="project" value="TreeGrafter"/>
</dbReference>
<dbReference type="InterPro" id="IPR051861">
    <property type="entry name" value="NET_actin-binding_domain"/>
</dbReference>
<protein>
    <recommendedName>
        <fullName evidence="3">NAB domain-containing protein</fullName>
    </recommendedName>
</protein>
<evidence type="ECO:0000256" key="2">
    <source>
        <dbReference type="ARBA" id="ARBA00038006"/>
    </source>
</evidence>
<dbReference type="GO" id="GO:0003779">
    <property type="term" value="F:actin binding"/>
    <property type="evidence" value="ECO:0007669"/>
    <property type="project" value="InterPro"/>
</dbReference>
<dbReference type="PROSITE" id="PS51774">
    <property type="entry name" value="NAB"/>
    <property type="match status" value="1"/>
</dbReference>
<gene>
    <name evidence="4" type="ORF">GH714_008182</name>
</gene>
<evidence type="ECO:0000259" key="3">
    <source>
        <dbReference type="PROSITE" id="PS51774"/>
    </source>
</evidence>